<dbReference type="CDD" id="cd02440">
    <property type="entry name" value="AdoMet_MTases"/>
    <property type="match status" value="1"/>
</dbReference>
<sequence>MSDDYWNTVGPAIPGDVAEQYTSHRLVREVIGSRRALKILDLGAGDGRAVDLFASINQNLTYYGVDIEVSPEVASRSRADVQFETFNGTDLPYDAEFFDIIFSHQVFEHVANPLKLLMDVRRVLKPSGSFVGSVSQLEPYHSFSLWNFTIYGFGKILLSAGLKLEQLRPGIDGPTLIMRSASNRDQRYSKFFGATSPLNQRLIRKGGKAGMSTKQINHRMLQYAGHICFVATPAETNEAVAANVSGPESPV</sequence>
<dbReference type="KEGG" id="spii:G7077_12820"/>
<dbReference type="Gene3D" id="3.40.50.150">
    <property type="entry name" value="Vaccinia Virus protein VP39"/>
    <property type="match status" value="1"/>
</dbReference>
<dbReference type="RefSeq" id="WP_166412044.1">
    <property type="nucleotide sequence ID" value="NZ_CP049869.1"/>
</dbReference>
<dbReference type="EMBL" id="CP049869">
    <property type="protein sequence ID" value="QIK79659.1"/>
    <property type="molecule type" value="Genomic_DNA"/>
</dbReference>
<dbReference type="Proteomes" id="UP000503222">
    <property type="component" value="Chromosome"/>
</dbReference>
<name>A0A6G7YSF1_9SPHN</name>
<keyword evidence="2" id="KW-0808">Transferase</keyword>
<accession>A0A6G7YSF1</accession>
<dbReference type="Pfam" id="PF08241">
    <property type="entry name" value="Methyltransf_11"/>
    <property type="match status" value="1"/>
</dbReference>
<evidence type="ECO:0000313" key="3">
    <source>
        <dbReference type="Proteomes" id="UP000503222"/>
    </source>
</evidence>
<dbReference type="GO" id="GO:0032259">
    <property type="term" value="P:methylation"/>
    <property type="evidence" value="ECO:0007669"/>
    <property type="project" value="UniProtKB-KW"/>
</dbReference>
<dbReference type="AlphaFoldDB" id="A0A6G7YSF1"/>
<dbReference type="InterPro" id="IPR029063">
    <property type="entry name" value="SAM-dependent_MTases_sf"/>
</dbReference>
<organism evidence="2 3">
    <name type="scientific">Sphingomonas piscis</name>
    <dbReference type="NCBI Taxonomy" id="2714943"/>
    <lineage>
        <taxon>Bacteria</taxon>
        <taxon>Pseudomonadati</taxon>
        <taxon>Pseudomonadota</taxon>
        <taxon>Alphaproteobacteria</taxon>
        <taxon>Sphingomonadales</taxon>
        <taxon>Sphingomonadaceae</taxon>
        <taxon>Sphingomonas</taxon>
    </lineage>
</organism>
<dbReference type="GO" id="GO:0008757">
    <property type="term" value="F:S-adenosylmethionine-dependent methyltransferase activity"/>
    <property type="evidence" value="ECO:0007669"/>
    <property type="project" value="InterPro"/>
</dbReference>
<keyword evidence="2" id="KW-0489">Methyltransferase</keyword>
<protein>
    <submittedName>
        <fullName evidence="2">Class I SAM-dependent methyltransferase</fullName>
    </submittedName>
</protein>
<dbReference type="InterPro" id="IPR013216">
    <property type="entry name" value="Methyltransf_11"/>
</dbReference>
<dbReference type="SUPFAM" id="SSF53335">
    <property type="entry name" value="S-adenosyl-L-methionine-dependent methyltransferases"/>
    <property type="match status" value="1"/>
</dbReference>
<evidence type="ECO:0000259" key="1">
    <source>
        <dbReference type="Pfam" id="PF08241"/>
    </source>
</evidence>
<gene>
    <name evidence="2" type="ORF">G7077_12820</name>
</gene>
<keyword evidence="3" id="KW-1185">Reference proteome</keyword>
<reference evidence="2 3" key="1">
    <citation type="submission" date="2020-03" db="EMBL/GenBank/DDBJ databases">
        <title>Sphingomonas sp. nov., isolated from fish.</title>
        <authorList>
            <person name="Hyun D.-W."/>
            <person name="Bae J.-W."/>
        </authorList>
    </citation>
    <scope>NUCLEOTIDE SEQUENCE [LARGE SCALE GENOMIC DNA]</scope>
    <source>
        <strain evidence="2 3">HDW15B</strain>
    </source>
</reference>
<dbReference type="PANTHER" id="PTHR43861">
    <property type="entry name" value="TRANS-ACONITATE 2-METHYLTRANSFERASE-RELATED"/>
    <property type="match status" value="1"/>
</dbReference>
<feature type="domain" description="Methyltransferase type 11" evidence="1">
    <location>
        <begin position="40"/>
        <end position="131"/>
    </location>
</feature>
<proteinExistence type="predicted"/>
<evidence type="ECO:0000313" key="2">
    <source>
        <dbReference type="EMBL" id="QIK79659.1"/>
    </source>
</evidence>